<dbReference type="InterPro" id="IPR034279">
    <property type="entry name" value="CuRO_3_CopA"/>
</dbReference>
<feature type="domain" description="Plastocyanin-like" evidence="6">
    <location>
        <begin position="31"/>
        <end position="140"/>
    </location>
</feature>
<sequence length="708" mass="80948">MKRFFLIILGTITAYCALAQRVVKYDLVVSDTLVNYTGKARKAIAINGQLPAPTLYFTEGDTAEIHVYNKMHHETSIHWHGLILPNEQDGVPYLTTTPIKPMGKHVFRFPIVQSGTYWYHSHTMLQEQVGMYGAFIIHKRGEAVASEYTMLLSDWTDENPIQVERSLHQATDWYGIKKGAVQSYSEAIVAGKAGTKLMNETKRMLAMDVSDVYYDKLLVNGRPWDEAEFNPGDTVRLRIINGSSSTYFWIDYSGGQLIVVASDGADVEPVLVDRLIVAVSETYDVKVVVPAEGKFEVKATSEDRTNSTSLWLGKGERIKGDELPRLRYFEGMSMMNSMMTMGGKMNDMGMDMSLQQMDMNSVMYPEVMDATEPLVTLNYAMLKSPVETTLPKGTTRELRFELTGNMNRYVWTIDNKTVSEADKILIRKGENLRIVIYNNSMMRHPMHLHGHFFRLLNGQGEYAPLKTVLDVMPMETDTIEFHASEEYGDWYFHCHILYHMMSGMGRIFTYDTPNPNPQFTNPRKALRKVYKDDRRFYMGGEVGLETNGSDGEVSFSNTRWSFSGEWRLGINNEKGYESEVHFGRYVGSAQFVMPYIGWDGRSRDAHETDQNLFGQENTKNERNVLCVGVLYTLPWFIESDVRIDHTGKLRVQFLRDDLPLTPRVRLWGMWNTDLEYAVGASYILSKYLSLSTHYDSDMKFGAGIKINY</sequence>
<evidence type="ECO:0000256" key="2">
    <source>
        <dbReference type="ARBA" id="ARBA00023002"/>
    </source>
</evidence>
<keyword evidence="2" id="KW-0560">Oxidoreductase</keyword>
<dbReference type="InterPro" id="IPR045087">
    <property type="entry name" value="Cu-oxidase_fam"/>
</dbReference>
<evidence type="ECO:0000313" key="7">
    <source>
        <dbReference type="EMBL" id="GHE50526.1"/>
    </source>
</evidence>
<organism evidence="7 8">
    <name type="scientific">Roseivirga thermotolerans</name>
    <dbReference type="NCBI Taxonomy" id="1758176"/>
    <lineage>
        <taxon>Bacteria</taxon>
        <taxon>Pseudomonadati</taxon>
        <taxon>Bacteroidota</taxon>
        <taxon>Cytophagia</taxon>
        <taxon>Cytophagales</taxon>
        <taxon>Roseivirgaceae</taxon>
        <taxon>Roseivirga</taxon>
    </lineage>
</organism>
<dbReference type="InterPro" id="IPR002355">
    <property type="entry name" value="Cu_oxidase_Cu_BS"/>
</dbReference>
<gene>
    <name evidence="7" type="ORF">GCM10011340_00500</name>
</gene>
<reference evidence="8" key="1">
    <citation type="journal article" date="2019" name="Int. J. Syst. Evol. Microbiol.">
        <title>The Global Catalogue of Microorganisms (GCM) 10K type strain sequencing project: providing services to taxonomists for standard genome sequencing and annotation.</title>
        <authorList>
            <consortium name="The Broad Institute Genomics Platform"/>
            <consortium name="The Broad Institute Genome Sequencing Center for Infectious Disease"/>
            <person name="Wu L."/>
            <person name="Ma J."/>
        </authorList>
    </citation>
    <scope>NUCLEOTIDE SEQUENCE [LARGE SCALE GENOMIC DNA]</scope>
    <source>
        <strain evidence="8">CGMCC 1.15111</strain>
    </source>
</reference>
<dbReference type="Gene3D" id="2.60.40.420">
    <property type="entry name" value="Cupredoxins - blue copper proteins"/>
    <property type="match status" value="3"/>
</dbReference>
<dbReference type="InterPro" id="IPR011706">
    <property type="entry name" value="Cu-oxidase_C"/>
</dbReference>
<dbReference type="InterPro" id="IPR008972">
    <property type="entry name" value="Cupredoxin"/>
</dbReference>
<keyword evidence="8" id="KW-1185">Reference proteome</keyword>
<evidence type="ECO:0000259" key="6">
    <source>
        <dbReference type="Pfam" id="PF07732"/>
    </source>
</evidence>
<dbReference type="InterPro" id="IPR011707">
    <property type="entry name" value="Cu-oxidase-like_N"/>
</dbReference>
<evidence type="ECO:0000256" key="3">
    <source>
        <dbReference type="ARBA" id="ARBA00023008"/>
    </source>
</evidence>
<dbReference type="PANTHER" id="PTHR11709">
    <property type="entry name" value="MULTI-COPPER OXIDASE"/>
    <property type="match status" value="1"/>
</dbReference>
<comment type="caution">
    <text evidence="7">The sequence shown here is derived from an EMBL/GenBank/DDBJ whole genome shotgun (WGS) entry which is preliminary data.</text>
</comment>
<feature type="domain" description="Plastocyanin-like" evidence="5">
    <location>
        <begin position="396"/>
        <end position="511"/>
    </location>
</feature>
<dbReference type="Proteomes" id="UP000658258">
    <property type="component" value="Unassembled WGS sequence"/>
</dbReference>
<dbReference type="InterPro" id="IPR034284">
    <property type="entry name" value="CuRO_1_CopA"/>
</dbReference>
<evidence type="ECO:0000259" key="4">
    <source>
        <dbReference type="Pfam" id="PF00394"/>
    </source>
</evidence>
<dbReference type="PROSITE" id="PS00079">
    <property type="entry name" value="MULTICOPPER_OXIDASE1"/>
    <property type="match status" value="2"/>
</dbReference>
<keyword evidence="1" id="KW-0479">Metal-binding</keyword>
<keyword evidence="3" id="KW-0186">Copper</keyword>
<dbReference type="EMBL" id="BNAG01000001">
    <property type="protein sequence ID" value="GHE50526.1"/>
    <property type="molecule type" value="Genomic_DNA"/>
</dbReference>
<feature type="domain" description="Plastocyanin-like" evidence="4">
    <location>
        <begin position="147"/>
        <end position="300"/>
    </location>
</feature>
<protein>
    <recommendedName>
        <fullName evidence="9">Copper oxidase</fullName>
    </recommendedName>
</protein>
<dbReference type="InterPro" id="IPR033138">
    <property type="entry name" value="Cu_oxidase_CS"/>
</dbReference>
<dbReference type="InterPro" id="IPR001117">
    <property type="entry name" value="Cu-oxidase_2nd"/>
</dbReference>
<dbReference type="Pfam" id="PF07732">
    <property type="entry name" value="Cu-oxidase_3"/>
    <property type="match status" value="1"/>
</dbReference>
<dbReference type="CDD" id="cd13896">
    <property type="entry name" value="CuRO_3_CopA"/>
    <property type="match status" value="1"/>
</dbReference>
<evidence type="ECO:0000259" key="5">
    <source>
        <dbReference type="Pfam" id="PF07731"/>
    </source>
</evidence>
<dbReference type="Pfam" id="PF07731">
    <property type="entry name" value="Cu-oxidase_2"/>
    <property type="match status" value="1"/>
</dbReference>
<dbReference type="SUPFAM" id="SSF49503">
    <property type="entry name" value="Cupredoxins"/>
    <property type="match status" value="3"/>
</dbReference>
<accession>A0ABQ3I4W3</accession>
<name>A0ABQ3I4W3_9BACT</name>
<evidence type="ECO:0000256" key="1">
    <source>
        <dbReference type="ARBA" id="ARBA00022723"/>
    </source>
</evidence>
<dbReference type="PROSITE" id="PS00080">
    <property type="entry name" value="MULTICOPPER_OXIDASE2"/>
    <property type="match status" value="1"/>
</dbReference>
<evidence type="ECO:0000313" key="8">
    <source>
        <dbReference type="Proteomes" id="UP000658258"/>
    </source>
</evidence>
<dbReference type="Pfam" id="PF00394">
    <property type="entry name" value="Cu-oxidase"/>
    <property type="match status" value="1"/>
</dbReference>
<dbReference type="PANTHER" id="PTHR11709:SF394">
    <property type="entry name" value="FI03373P-RELATED"/>
    <property type="match status" value="1"/>
</dbReference>
<evidence type="ECO:0008006" key="9">
    <source>
        <dbReference type="Google" id="ProtNLM"/>
    </source>
</evidence>
<dbReference type="RefSeq" id="WP_189628181.1">
    <property type="nucleotide sequence ID" value="NZ_BNAG01000001.1"/>
</dbReference>
<proteinExistence type="predicted"/>
<dbReference type="CDD" id="cd13848">
    <property type="entry name" value="CuRO_1_CopA"/>
    <property type="match status" value="1"/>
</dbReference>